<accession>A0ABW3EUK6</accession>
<comment type="similarity">
    <text evidence="1">Belongs to the bacterial solute-binding protein 3 family.</text>
</comment>
<proteinExistence type="inferred from homology"/>
<keyword evidence="3 4" id="KW-0732">Signal</keyword>
<dbReference type="Proteomes" id="UP001596972">
    <property type="component" value="Unassembled WGS sequence"/>
</dbReference>
<comment type="caution">
    <text evidence="6">The sequence shown here is derived from an EMBL/GenBank/DDBJ whole genome shotgun (WGS) entry which is preliminary data.</text>
</comment>
<feature type="chain" id="PRO_5046754184" evidence="4">
    <location>
        <begin position="26"/>
        <end position="285"/>
    </location>
</feature>
<protein>
    <submittedName>
        <fullName evidence="6">Transporter substrate-binding domain-containing protein</fullName>
    </submittedName>
</protein>
<dbReference type="InterPro" id="IPR051455">
    <property type="entry name" value="Bact_solute-bind_prot3"/>
</dbReference>
<keyword evidence="7" id="KW-1185">Reference proteome</keyword>
<evidence type="ECO:0000256" key="2">
    <source>
        <dbReference type="ARBA" id="ARBA00022448"/>
    </source>
</evidence>
<gene>
    <name evidence="6" type="ORF">ACFQ11_22615</name>
</gene>
<dbReference type="RefSeq" id="WP_378301769.1">
    <property type="nucleotide sequence ID" value="NZ_JBHTJA010000049.1"/>
</dbReference>
<evidence type="ECO:0000256" key="1">
    <source>
        <dbReference type="ARBA" id="ARBA00010333"/>
    </source>
</evidence>
<evidence type="ECO:0000256" key="3">
    <source>
        <dbReference type="ARBA" id="ARBA00022729"/>
    </source>
</evidence>
<dbReference type="SMART" id="SM00062">
    <property type="entry name" value="PBPb"/>
    <property type="match status" value="1"/>
</dbReference>
<dbReference type="InterPro" id="IPR001638">
    <property type="entry name" value="Solute-binding_3/MltF_N"/>
</dbReference>
<dbReference type="PANTHER" id="PTHR30085:SF6">
    <property type="entry name" value="ABC TRANSPORTER GLUTAMINE-BINDING PROTEIN GLNH"/>
    <property type="match status" value="1"/>
</dbReference>
<evidence type="ECO:0000313" key="7">
    <source>
        <dbReference type="Proteomes" id="UP001596972"/>
    </source>
</evidence>
<organism evidence="6 7">
    <name type="scientific">Actinomadura sediminis</name>
    <dbReference type="NCBI Taxonomy" id="1038904"/>
    <lineage>
        <taxon>Bacteria</taxon>
        <taxon>Bacillati</taxon>
        <taxon>Actinomycetota</taxon>
        <taxon>Actinomycetes</taxon>
        <taxon>Streptosporangiales</taxon>
        <taxon>Thermomonosporaceae</taxon>
        <taxon>Actinomadura</taxon>
    </lineage>
</organism>
<evidence type="ECO:0000259" key="5">
    <source>
        <dbReference type="SMART" id="SM00062"/>
    </source>
</evidence>
<dbReference type="EMBL" id="JBHTJA010000049">
    <property type="protein sequence ID" value="MFD0903204.1"/>
    <property type="molecule type" value="Genomic_DNA"/>
</dbReference>
<dbReference type="Pfam" id="PF00497">
    <property type="entry name" value="SBP_bac_3"/>
    <property type="match status" value="1"/>
</dbReference>
<dbReference type="Gene3D" id="3.40.190.10">
    <property type="entry name" value="Periplasmic binding protein-like II"/>
    <property type="match status" value="2"/>
</dbReference>
<sequence length="285" mass="29662">MRTVHSARTRVATAALAGLSVVSLAAALAVAPLVYGGEPESVTGRDELVIGVDDGLPGLSARTGDGTLEGFEIDVATYVAGRLGVAPADVTFRPIRSDGPEDALRDGTIDMAVTTRPVTAERRDRVTFAGPYYLAHQDILVRQGDRSIETVRDLRGKRVCKVPGSGSWEVVAGEREVAAAPVPMASYGDCAEALAAGRVDAVTTDDLVLAGLATAVPGTTVVNASFTDVKYGIALRKGDREGCLAVNRVLTGMYQNGAAATMLDQWFGTSGLDLPATVPQFEGCP</sequence>
<evidence type="ECO:0000256" key="4">
    <source>
        <dbReference type="SAM" id="SignalP"/>
    </source>
</evidence>
<feature type="domain" description="Solute-binding protein family 3/N-terminal" evidence="5">
    <location>
        <begin position="47"/>
        <end position="270"/>
    </location>
</feature>
<keyword evidence="2" id="KW-0813">Transport</keyword>
<dbReference type="SUPFAM" id="SSF53850">
    <property type="entry name" value="Periplasmic binding protein-like II"/>
    <property type="match status" value="1"/>
</dbReference>
<dbReference type="PANTHER" id="PTHR30085">
    <property type="entry name" value="AMINO ACID ABC TRANSPORTER PERMEASE"/>
    <property type="match status" value="1"/>
</dbReference>
<name>A0ABW3EUK6_9ACTN</name>
<evidence type="ECO:0000313" key="6">
    <source>
        <dbReference type="EMBL" id="MFD0903204.1"/>
    </source>
</evidence>
<reference evidence="7" key="1">
    <citation type="journal article" date="2019" name="Int. J. Syst. Evol. Microbiol.">
        <title>The Global Catalogue of Microorganisms (GCM) 10K type strain sequencing project: providing services to taxonomists for standard genome sequencing and annotation.</title>
        <authorList>
            <consortium name="The Broad Institute Genomics Platform"/>
            <consortium name="The Broad Institute Genome Sequencing Center for Infectious Disease"/>
            <person name="Wu L."/>
            <person name="Ma J."/>
        </authorList>
    </citation>
    <scope>NUCLEOTIDE SEQUENCE [LARGE SCALE GENOMIC DNA]</scope>
    <source>
        <strain evidence="7">JCM 31202</strain>
    </source>
</reference>
<feature type="signal peptide" evidence="4">
    <location>
        <begin position="1"/>
        <end position="25"/>
    </location>
</feature>